<evidence type="ECO:0000256" key="5">
    <source>
        <dbReference type="ARBA" id="ARBA00023163"/>
    </source>
</evidence>
<dbReference type="AlphaFoldDB" id="A0A554LGQ0"/>
<dbReference type="GO" id="GO:0006353">
    <property type="term" value="P:DNA-templated transcription termination"/>
    <property type="evidence" value="ECO:0007669"/>
    <property type="project" value="UniProtKB-UniRule"/>
</dbReference>
<evidence type="ECO:0000256" key="6">
    <source>
        <dbReference type="HAMAP-Rule" id="MF_00073"/>
    </source>
</evidence>
<keyword evidence="2 6" id="KW-0889">Transcription antitermination</keyword>
<feature type="domain" description="NusB/RsmB/TIM44" evidence="7">
    <location>
        <begin position="4"/>
        <end position="131"/>
    </location>
</feature>
<dbReference type="GO" id="GO:0005829">
    <property type="term" value="C:cytosol"/>
    <property type="evidence" value="ECO:0007669"/>
    <property type="project" value="TreeGrafter"/>
</dbReference>
<dbReference type="Pfam" id="PF01029">
    <property type="entry name" value="NusB"/>
    <property type="match status" value="1"/>
</dbReference>
<dbReference type="SUPFAM" id="SSF48013">
    <property type="entry name" value="NusB-like"/>
    <property type="match status" value="1"/>
</dbReference>
<proteinExistence type="inferred from homology"/>
<dbReference type="NCBIfam" id="TIGR01951">
    <property type="entry name" value="nusB"/>
    <property type="match status" value="1"/>
</dbReference>
<dbReference type="GO" id="GO:0031564">
    <property type="term" value="P:transcription antitermination"/>
    <property type="evidence" value="ECO:0007669"/>
    <property type="project" value="UniProtKB-KW"/>
</dbReference>
<keyword evidence="4 6" id="KW-0805">Transcription regulation</keyword>
<comment type="function">
    <text evidence="6">Involved in transcription antitermination. Required for transcription of ribosomal RNA (rRNA) genes. Binds specifically to the boxA antiterminator sequence of the ribosomal RNA (rrn) operons.</text>
</comment>
<dbReference type="PANTHER" id="PTHR11078:SF3">
    <property type="entry name" value="ANTITERMINATION NUSB DOMAIN-CONTAINING PROTEIN"/>
    <property type="match status" value="1"/>
</dbReference>
<dbReference type="HAMAP" id="MF_00073">
    <property type="entry name" value="NusB"/>
    <property type="match status" value="1"/>
</dbReference>
<comment type="similarity">
    <text evidence="1 6">Belongs to the NusB family.</text>
</comment>
<evidence type="ECO:0000259" key="7">
    <source>
        <dbReference type="Pfam" id="PF01029"/>
    </source>
</evidence>
<evidence type="ECO:0000313" key="9">
    <source>
        <dbReference type="Proteomes" id="UP000318296"/>
    </source>
</evidence>
<dbReference type="PANTHER" id="PTHR11078">
    <property type="entry name" value="N UTILIZATION SUBSTANCE PROTEIN B-RELATED"/>
    <property type="match status" value="1"/>
</dbReference>
<protein>
    <recommendedName>
        <fullName evidence="6">Transcription antitermination protein NusB</fullName>
    </recommendedName>
    <alternativeName>
        <fullName evidence="6">Antitermination factor NusB</fullName>
    </alternativeName>
</protein>
<dbReference type="EMBL" id="VMGH01000027">
    <property type="protein sequence ID" value="TSC91829.1"/>
    <property type="molecule type" value="Genomic_DNA"/>
</dbReference>
<organism evidence="8 9">
    <name type="scientific">Candidatus Berkelbacteria bacterium Licking1014_96</name>
    <dbReference type="NCBI Taxonomy" id="2017149"/>
    <lineage>
        <taxon>Bacteria</taxon>
        <taxon>Candidatus Berkelbacteria</taxon>
    </lineage>
</organism>
<evidence type="ECO:0000256" key="1">
    <source>
        <dbReference type="ARBA" id="ARBA00005952"/>
    </source>
</evidence>
<keyword evidence="3 6" id="KW-0694">RNA-binding</keyword>
<accession>A0A554LGQ0</accession>
<reference evidence="8 9" key="1">
    <citation type="submission" date="2017-07" db="EMBL/GenBank/DDBJ databases">
        <title>Mechanisms for carbon and nitrogen cycling indicate functional differentiation within the Candidate Phyla Radiation.</title>
        <authorList>
            <person name="Danczak R.E."/>
            <person name="Johnston M.D."/>
            <person name="Kenah C."/>
            <person name="Slattery M."/>
            <person name="Wrighton K.C."/>
            <person name="Wilkins M.J."/>
        </authorList>
    </citation>
    <scope>NUCLEOTIDE SEQUENCE [LARGE SCALE GENOMIC DNA]</scope>
    <source>
        <strain evidence="8">Licking1014_96</strain>
    </source>
</reference>
<evidence type="ECO:0000256" key="4">
    <source>
        <dbReference type="ARBA" id="ARBA00023015"/>
    </source>
</evidence>
<comment type="caution">
    <text evidence="8">The sequence shown here is derived from an EMBL/GenBank/DDBJ whole genome shotgun (WGS) entry which is preliminary data.</text>
</comment>
<gene>
    <name evidence="6" type="primary">nusB</name>
    <name evidence="8" type="ORF">CEN92_199</name>
</gene>
<dbReference type="InterPro" id="IPR006027">
    <property type="entry name" value="NusB_RsmB_TIM44"/>
</dbReference>
<dbReference type="GO" id="GO:0003723">
    <property type="term" value="F:RNA binding"/>
    <property type="evidence" value="ECO:0007669"/>
    <property type="project" value="UniProtKB-UniRule"/>
</dbReference>
<keyword evidence="5 6" id="KW-0804">Transcription</keyword>
<dbReference type="Gene3D" id="1.10.940.10">
    <property type="entry name" value="NusB-like"/>
    <property type="match status" value="1"/>
</dbReference>
<name>A0A554LGQ0_9BACT</name>
<dbReference type="InterPro" id="IPR035926">
    <property type="entry name" value="NusB-like_sf"/>
</dbReference>
<dbReference type="Proteomes" id="UP000318296">
    <property type="component" value="Unassembled WGS sequence"/>
</dbReference>
<evidence type="ECO:0000256" key="2">
    <source>
        <dbReference type="ARBA" id="ARBA00022814"/>
    </source>
</evidence>
<dbReference type="InterPro" id="IPR011605">
    <property type="entry name" value="NusB_fam"/>
</dbReference>
<evidence type="ECO:0000313" key="8">
    <source>
        <dbReference type="EMBL" id="TSC91829.1"/>
    </source>
</evidence>
<sequence length="141" mass="16080">MNRHQSRMVAAQIIYEWSVRPKENILKIARINIANNPVEDIDDDFVSRLIKGVREKYKEIDKLVETAAPEWPLEQIAVIDIAILRLAIYELLFCTDIPPKVAIDEAVELAKTYGGSNSSKFINGVLGTVYRSSDRYNKKDD</sequence>
<evidence type="ECO:0000256" key="3">
    <source>
        <dbReference type="ARBA" id="ARBA00022884"/>
    </source>
</evidence>